<keyword evidence="3" id="KW-1185">Reference proteome</keyword>
<accession>A0A498SZB0</accession>
<feature type="compositionally biased region" description="Low complexity" evidence="1">
    <location>
        <begin position="10"/>
        <end position="21"/>
    </location>
</feature>
<gene>
    <name evidence="2" type="ORF">NAV_LOCUS9048</name>
</gene>
<evidence type="ECO:0008006" key="4">
    <source>
        <dbReference type="Google" id="ProtNLM"/>
    </source>
</evidence>
<dbReference type="EMBL" id="UPTC01003251">
    <property type="protein sequence ID" value="VBB34257.1"/>
    <property type="molecule type" value="Genomic_DNA"/>
</dbReference>
<name>A0A498SZB0_ACAVI</name>
<dbReference type="AlphaFoldDB" id="A0A498SZB0"/>
<evidence type="ECO:0000256" key="1">
    <source>
        <dbReference type="SAM" id="MobiDB-lite"/>
    </source>
</evidence>
<dbReference type="OrthoDB" id="5871362at2759"/>
<sequence length="220" mass="25724">MERTVTKGTNNNQLKNFENNKPNHSIESEIHLVKIFDGELFSYQLSTECTKEMQNKTRLCVQPLMISWQNMRQQRPILKNISFPMYKYTRQELLELCDGYANIFLCAGFESITICLNDELIRFARDHFGYICTPQNIKRFMEYYECIIDVAIANNENCQIFISGIAEPGKDLKKCRGIRQYYSCMKPEIIQKCGNEALKEFETSVIEYGCDLGLNDLLHY</sequence>
<protein>
    <recommendedName>
        <fullName evidence="4">DUF19 domain-containing protein</fullName>
    </recommendedName>
</protein>
<evidence type="ECO:0000313" key="2">
    <source>
        <dbReference type="EMBL" id="VBB34257.1"/>
    </source>
</evidence>
<evidence type="ECO:0000313" key="3">
    <source>
        <dbReference type="Proteomes" id="UP000276991"/>
    </source>
</evidence>
<feature type="region of interest" description="Disordered" evidence="1">
    <location>
        <begin position="1"/>
        <end position="21"/>
    </location>
</feature>
<dbReference type="Proteomes" id="UP000276991">
    <property type="component" value="Unassembled WGS sequence"/>
</dbReference>
<proteinExistence type="predicted"/>
<organism evidence="2 3">
    <name type="scientific">Acanthocheilonema viteae</name>
    <name type="common">Filarial nematode worm</name>
    <name type="synonym">Dipetalonema viteae</name>
    <dbReference type="NCBI Taxonomy" id="6277"/>
    <lineage>
        <taxon>Eukaryota</taxon>
        <taxon>Metazoa</taxon>
        <taxon>Ecdysozoa</taxon>
        <taxon>Nematoda</taxon>
        <taxon>Chromadorea</taxon>
        <taxon>Rhabditida</taxon>
        <taxon>Spirurina</taxon>
        <taxon>Spiruromorpha</taxon>
        <taxon>Filarioidea</taxon>
        <taxon>Onchocercidae</taxon>
        <taxon>Acanthocheilonema</taxon>
    </lineage>
</organism>
<reference evidence="2 3" key="1">
    <citation type="submission" date="2018-08" db="EMBL/GenBank/DDBJ databases">
        <authorList>
            <person name="Laetsch R D."/>
            <person name="Stevens L."/>
            <person name="Kumar S."/>
            <person name="Blaxter L. M."/>
        </authorList>
    </citation>
    <scope>NUCLEOTIDE SEQUENCE [LARGE SCALE GENOMIC DNA]</scope>
</reference>